<name>A0A1M3KXP6_9BACT</name>
<dbReference type="Proteomes" id="UP000184233">
    <property type="component" value="Unassembled WGS sequence"/>
</dbReference>
<dbReference type="InterPro" id="IPR002035">
    <property type="entry name" value="VWF_A"/>
</dbReference>
<protein>
    <recommendedName>
        <fullName evidence="1">VWFA domain-containing protein</fullName>
    </recommendedName>
</protein>
<dbReference type="NCBIfam" id="NF012200">
    <property type="entry name" value="choice_anch_D"/>
    <property type="match status" value="1"/>
</dbReference>
<reference evidence="2 3" key="1">
    <citation type="submission" date="2016-09" db="EMBL/GenBank/DDBJ databases">
        <title>Genome-resolved meta-omics ties microbial dynamics to process performance in biotechnology for thiocyanate degradation.</title>
        <authorList>
            <person name="Kantor R.S."/>
            <person name="Huddy R.J."/>
            <person name="Iyer R."/>
            <person name="Thomas B.C."/>
            <person name="Brown C.T."/>
            <person name="Anantharaman K."/>
            <person name="Tringe S."/>
            <person name="Hettich R.L."/>
            <person name="Harrison S.T."/>
            <person name="Banfield J.F."/>
        </authorList>
    </citation>
    <scope>NUCLEOTIDE SEQUENCE [LARGE SCALE GENOMIC DNA]</scope>
    <source>
        <strain evidence="2">59-99</strain>
    </source>
</reference>
<dbReference type="EMBL" id="MKVH01000024">
    <property type="protein sequence ID" value="OJX57188.1"/>
    <property type="molecule type" value="Genomic_DNA"/>
</dbReference>
<dbReference type="SUPFAM" id="SSF53300">
    <property type="entry name" value="vWA-like"/>
    <property type="match status" value="1"/>
</dbReference>
<proteinExistence type="predicted"/>
<evidence type="ECO:0000313" key="2">
    <source>
        <dbReference type="EMBL" id="OJX57188.1"/>
    </source>
</evidence>
<dbReference type="STRING" id="1895771.BGO89_11860"/>
<organism evidence="2 3">
    <name type="scientific">Candidatus Kapaibacterium thiocyanatum</name>
    <dbReference type="NCBI Taxonomy" id="1895771"/>
    <lineage>
        <taxon>Bacteria</taxon>
        <taxon>Pseudomonadati</taxon>
        <taxon>Candidatus Kapaibacteriota</taxon>
        <taxon>Candidatus Kapaibacteriia</taxon>
        <taxon>Candidatus Kapaibacteriales</taxon>
        <taxon>Candidatus Kapaibacteriaceae</taxon>
        <taxon>Candidatus Kapaibacterium</taxon>
    </lineage>
</organism>
<comment type="caution">
    <text evidence="2">The sequence shown here is derived from an EMBL/GenBank/DDBJ whole genome shotgun (WGS) entry which is preliminary data.</text>
</comment>
<dbReference type="SMART" id="SM00327">
    <property type="entry name" value="VWA"/>
    <property type="match status" value="1"/>
</dbReference>
<gene>
    <name evidence="2" type="ORF">BGO89_11860</name>
</gene>
<sequence length="1554" mass="165816">MVIACLLSGAAMRAQNFAVYNVNTANFPTITADYIALDPAGNGYTDLKSTDFRVVETAANGAPQDLTATVQQRCRDIVGDPAASILLVVDVSNSMGETVGNKKRIEYVKDAVTAFINRIRFTPNTSVAILGFDGISRLICDWEQRPNVLIDSIKKIQPGTATKYEMCFDGEPNVFAMMRTRPQDVPKFVFFLTDGHPNPLMDKPNEFVKRTSDSANAQGIKIYGITILETTTHPVLQQICDNTGGKAIVTTEDKLVDLYSYLSLETQVRRICTLEWRSPFVCNDQARLRTAVVTLLRGNPSPSATVQYVTPPRSLASVLISDPVLYCGDPAPASSQTATVKITPQNTPFTITSATVTPSTYFSLVSINGNTNPVNMTLPVGVEATIVVRFTQQGMRQFRTAQLMLNGSPCPQAITLVGGTGQVVLSSPNGGEIVSSCDTVTIKWAGVQPTTPVLLQFSEDDGQTWNTIQADVTGLSYKWLPPRPGIRYRVRVSVSATPSYLWATQLGGAGAETAAAVAVTQDGIKVYASGWFDGPSRFGTQVVNNTAGNTDGYFVEMDADGKIVKTTLLTGNGNNDERVIGHVVDRAGNVYVAGYFSSKNALFGSLPLSFAPNDLDTRNMFVFRFRADGALDWGAYGTGNGLSRCTADASAIGIRYNATGDPEVVVAGRFTGFIRVGINRGTMQYEEVRYNDNNARSYYVIYDKDGYARLTPNAGAPPSFQYSSKRVTDAAGCVYETDSYTGTRTFAGASTITLPNNGLTDVFVSKFCAAPASQDASDSSFKVLAPELSFSSPSVTMDPTAQGQSSSKAFTALLCNTGDYPVVVSTATVGGPNGGDFRVVGELRNVRLAPGQCIAIEFEFKPTGTGMRTGTLTVEGTCNTVAQLVLEGNGLAPCTWKVQEVADLGKTIIGTPLSITGVCLLRNDSPTPLSGTLSVAPGGEFVVTPSGPFNIPPGGCLTADITFTPVVGTSGVRSAVISYGLPTECGTPITDLRAQILAPELSISNVDFGLRRLLTVNNDVIVIRNLSSDPATITSLTPSDPNNPHLKLTLPGTPRTLQPGDTLPIPVRYEPQDRNSHVVTVTAAVAGQSTPLVGEAKGKGYLPVIDPKGYTFGPWTVLQQSPEIGTVVIGNSDAESPLTIYSVDFAASQADFTWVSPPPSSAVTIQPNGTPLTLQVRFTPQAEGIRTVSVCIMHDGKPGPDDMPPYAQSCVDVTGVGTKPSDLPPVDFGDVLTCATKTVSTIVIQNPNPQFPLVCQAPVATGDVANFSLSEMGAFIVPAGGNRTLELVFSPTAVMTYNVSYSIPNDQGLGLNINATGRGVRTPIDLRFGTIPSGIVGQAVPTPVRVTFPDLDTVRITDVTVRFTYPARYMRFNGTFINPQQTGWTFSPDQSVPGELTVRATAAPGTYLQNGDFMTPMFDVFLNIDSTLPITADLATNLSCLIPSGDSGEIEMKRVCFTAGRLVRFGAQQFGLMAPYPSPAQDMVSVTYTTGIELATMFEVVDGMGNIVRTITTDVGPSAEYSLDIDTRDLANGIYYLRMLSGPYTTTRVFTVVK</sequence>
<dbReference type="Gene3D" id="3.40.50.410">
    <property type="entry name" value="von Willebrand factor, type A domain"/>
    <property type="match status" value="1"/>
</dbReference>
<feature type="domain" description="VWFA" evidence="1">
    <location>
        <begin position="84"/>
        <end position="268"/>
    </location>
</feature>
<evidence type="ECO:0000313" key="3">
    <source>
        <dbReference type="Proteomes" id="UP000184233"/>
    </source>
</evidence>
<dbReference type="InterPro" id="IPR013783">
    <property type="entry name" value="Ig-like_fold"/>
</dbReference>
<dbReference type="Gene3D" id="2.60.40.10">
    <property type="entry name" value="Immunoglobulins"/>
    <property type="match status" value="3"/>
</dbReference>
<evidence type="ECO:0000259" key="1">
    <source>
        <dbReference type="PROSITE" id="PS50234"/>
    </source>
</evidence>
<accession>A0A1M3KXP6</accession>
<dbReference type="CDD" id="cd00198">
    <property type="entry name" value="vWFA"/>
    <property type="match status" value="1"/>
</dbReference>
<dbReference type="Pfam" id="PF13519">
    <property type="entry name" value="VWA_2"/>
    <property type="match status" value="1"/>
</dbReference>
<dbReference type="PROSITE" id="PS50234">
    <property type="entry name" value="VWFA"/>
    <property type="match status" value="1"/>
</dbReference>
<dbReference type="InterPro" id="IPR036465">
    <property type="entry name" value="vWFA_dom_sf"/>
</dbReference>